<feature type="transmembrane region" description="Helical" evidence="1">
    <location>
        <begin position="34"/>
        <end position="55"/>
    </location>
</feature>
<keyword evidence="1" id="KW-1133">Transmembrane helix</keyword>
<proteinExistence type="predicted"/>
<name>D3LCB7_OENOE</name>
<evidence type="ECO:0000313" key="2">
    <source>
        <dbReference type="EMBL" id="EFD87470.1"/>
    </source>
</evidence>
<gene>
    <name evidence="2" type="ORF">AWRIB429_1997</name>
</gene>
<accession>D3LCB7</accession>
<protein>
    <submittedName>
        <fullName evidence="2">Uncharacterized protein</fullName>
    </submittedName>
</protein>
<evidence type="ECO:0000313" key="3">
    <source>
        <dbReference type="Proteomes" id="UP000003075"/>
    </source>
</evidence>
<comment type="caution">
    <text evidence="2">The sequence shown here is derived from an EMBL/GenBank/DDBJ whole genome shotgun (WGS) entry which is preliminary data.</text>
</comment>
<feature type="transmembrane region" description="Helical" evidence="1">
    <location>
        <begin position="7"/>
        <end position="28"/>
    </location>
</feature>
<reference evidence="2 3" key="1">
    <citation type="journal article" date="2010" name="Appl. Microbiol. Biotechnol.">
        <title>Genotypic diversity in Oenococcus oeni by high-density microarray comparative genome hybridization and whole genome sequencing.</title>
        <authorList>
            <person name="Borneman A.R."/>
            <person name="Bartowsky E.J."/>
            <person name="McCarthy J."/>
            <person name="Chambers P.J."/>
        </authorList>
    </citation>
    <scope>NUCLEOTIDE SEQUENCE [LARGE SCALE GENOMIC DNA]</scope>
    <source>
        <strain evidence="2 3">AWRIB429</strain>
    </source>
</reference>
<dbReference type="RefSeq" id="WP_002819806.1">
    <property type="nucleotide sequence ID" value="NZ_ACSE01000034.1"/>
</dbReference>
<dbReference type="EMBL" id="ACSE01000034">
    <property type="protein sequence ID" value="EFD87470.1"/>
    <property type="molecule type" value="Genomic_DNA"/>
</dbReference>
<organism evidence="2 3">
    <name type="scientific">Oenococcus oeni AWRIB429</name>
    <dbReference type="NCBI Taxonomy" id="655225"/>
    <lineage>
        <taxon>Bacteria</taxon>
        <taxon>Bacillati</taxon>
        <taxon>Bacillota</taxon>
        <taxon>Bacilli</taxon>
        <taxon>Lactobacillales</taxon>
        <taxon>Lactobacillaceae</taxon>
        <taxon>Oenococcus</taxon>
    </lineage>
</organism>
<keyword evidence="1" id="KW-0472">Membrane</keyword>
<sequence length="59" mass="6476">MKLLKSLLIAIGIVTLGFTIVIGEVLIFKVFGTVAFLLVMALLLVIAYTTLFYLAEKDN</sequence>
<evidence type="ECO:0000256" key="1">
    <source>
        <dbReference type="SAM" id="Phobius"/>
    </source>
</evidence>
<dbReference type="Proteomes" id="UP000003075">
    <property type="component" value="Unassembled WGS sequence"/>
</dbReference>
<keyword evidence="1" id="KW-0812">Transmembrane</keyword>
<dbReference type="AlphaFoldDB" id="D3LCB7"/>